<feature type="compositionally biased region" description="Acidic residues" evidence="1">
    <location>
        <begin position="839"/>
        <end position="856"/>
    </location>
</feature>
<gene>
    <name evidence="2" type="ORF">WICPIJ_005198</name>
</gene>
<feature type="compositionally biased region" description="Acidic residues" evidence="1">
    <location>
        <begin position="233"/>
        <end position="242"/>
    </location>
</feature>
<dbReference type="Proteomes" id="UP000774326">
    <property type="component" value="Unassembled WGS sequence"/>
</dbReference>
<organism evidence="2 3">
    <name type="scientific">Wickerhamomyces pijperi</name>
    <name type="common">Yeast</name>
    <name type="synonym">Pichia pijperi</name>
    <dbReference type="NCBI Taxonomy" id="599730"/>
    <lineage>
        <taxon>Eukaryota</taxon>
        <taxon>Fungi</taxon>
        <taxon>Dikarya</taxon>
        <taxon>Ascomycota</taxon>
        <taxon>Saccharomycotina</taxon>
        <taxon>Saccharomycetes</taxon>
        <taxon>Phaffomycetales</taxon>
        <taxon>Wickerhamomycetaceae</taxon>
        <taxon>Wickerhamomyces</taxon>
    </lineage>
</organism>
<dbReference type="OrthoDB" id="3980938at2759"/>
<feature type="compositionally biased region" description="Basic and acidic residues" evidence="1">
    <location>
        <begin position="119"/>
        <end position="128"/>
    </location>
</feature>
<feature type="region of interest" description="Disordered" evidence="1">
    <location>
        <begin position="77"/>
        <end position="316"/>
    </location>
</feature>
<feature type="compositionally biased region" description="Basic and acidic residues" evidence="1">
    <location>
        <begin position="243"/>
        <end position="260"/>
    </location>
</feature>
<feature type="compositionally biased region" description="Acidic residues" evidence="1">
    <location>
        <begin position="77"/>
        <end position="88"/>
    </location>
</feature>
<reference evidence="2" key="2">
    <citation type="submission" date="2021-01" db="EMBL/GenBank/DDBJ databases">
        <authorList>
            <person name="Schikora-Tamarit M.A."/>
        </authorList>
    </citation>
    <scope>NUCLEOTIDE SEQUENCE</scope>
    <source>
        <strain evidence="2">CBS2887</strain>
    </source>
</reference>
<evidence type="ECO:0000313" key="3">
    <source>
        <dbReference type="Proteomes" id="UP000774326"/>
    </source>
</evidence>
<feature type="region of interest" description="Disordered" evidence="1">
    <location>
        <begin position="821"/>
        <end position="856"/>
    </location>
</feature>
<evidence type="ECO:0000256" key="1">
    <source>
        <dbReference type="SAM" id="MobiDB-lite"/>
    </source>
</evidence>
<evidence type="ECO:0000313" key="2">
    <source>
        <dbReference type="EMBL" id="KAH3683824.1"/>
    </source>
</evidence>
<keyword evidence="3" id="KW-1185">Reference proteome</keyword>
<comment type="caution">
    <text evidence="2">The sequence shown here is derived from an EMBL/GenBank/DDBJ whole genome shotgun (WGS) entry which is preliminary data.</text>
</comment>
<reference evidence="2" key="1">
    <citation type="journal article" date="2021" name="Open Biol.">
        <title>Shared evolutionary footprints suggest mitochondrial oxidative damage underlies multiple complex I losses in fungi.</title>
        <authorList>
            <person name="Schikora-Tamarit M.A."/>
            <person name="Marcet-Houben M."/>
            <person name="Nosek J."/>
            <person name="Gabaldon T."/>
        </authorList>
    </citation>
    <scope>NUCLEOTIDE SEQUENCE</scope>
    <source>
        <strain evidence="2">CBS2887</strain>
    </source>
</reference>
<evidence type="ECO:0008006" key="4">
    <source>
        <dbReference type="Google" id="ProtNLM"/>
    </source>
</evidence>
<feature type="region of interest" description="Disordered" evidence="1">
    <location>
        <begin position="350"/>
        <end position="371"/>
    </location>
</feature>
<accession>A0A9P8TM62</accession>
<dbReference type="AlphaFoldDB" id="A0A9P8TM62"/>
<dbReference type="EMBL" id="JAEUBG010002926">
    <property type="protein sequence ID" value="KAH3683824.1"/>
    <property type="molecule type" value="Genomic_DNA"/>
</dbReference>
<proteinExistence type="predicted"/>
<feature type="compositionally biased region" description="Polar residues" evidence="1">
    <location>
        <begin position="154"/>
        <end position="175"/>
    </location>
</feature>
<feature type="compositionally biased region" description="Low complexity" evidence="1">
    <location>
        <begin position="291"/>
        <end position="314"/>
    </location>
</feature>
<protein>
    <recommendedName>
        <fullName evidence="4">WHIM1 domain-containing protein</fullName>
    </recommendedName>
</protein>
<feature type="compositionally biased region" description="Polar residues" evidence="1">
    <location>
        <begin position="355"/>
        <end position="371"/>
    </location>
</feature>
<name>A0A9P8TM62_WICPI</name>
<sequence length="856" mass="96402">MHHTTIDPEISQQDNFFQEQAYHFGDIDQDDPSETVNVATAAMMNFDEGRHLENNQATATSQESLNFLQNALKLDNEDEDEEDDEMQDQENSVLDQSSKVLGGDIPSSRSSSSISAVEPKQKLVRDSNSKVSLVMVNPGSKEGSNRLGRPRRSCTATNSSTETQRRASGQGSSLDNLDKSIVSTFRVDSLPVSGPGSRGGRKKKYGVEKSRIRSTKVQEMLKSIEPEIIVISDSDEEKEEKEEDVKPSEATDKDTNKDTEPIDIEPDTAKTQPEAPIEEKPATSKPNPKPAQTSAKITKSTTSTSTATVAQTSSGKKLVQRVLNFTKNVSPDSIPAPKPATETNVLVKPKPQLKPNITPTTESLSSGNATKLSLSKMRQLKTVSKPVPVKEIPGPLSPFSASSISKIDTSAIDSDPEVFGKLAFGYPVKYSPYAADLAYILGVYDRFKSLFTDINNIGVQDLIEGLQLEEFGQELEQDNINLREGEDEDEDSQPIDYGKPVSKQIKRFFNQLLLITLNKTSSKPKTNHIELVAMIPELGIPSKWRSQQETLRFDEDQEDPVDPNMPEFMELYNTNYDPPQFNDKFPLKNKEFFEQGLDALEPEDRLLLMKSVCSWALANSLKIKAKFNEISALYDSSALETYYVPKMFKYSDSDFSNLANKTKRFGTTAENMTDVDNNSEIRSDPLWFRMVPFLIGCGSVNSGKFHLVKLQDYDLNYETFTDYTTIKRAKIKNRSSRFKLYVEDSISGHWFEICDDLQSLKRFMEYLESKMNEPLNVKFEPLQILLEKLTSFSVIIEKIEGAKRFQDFAYKDSSLILDRSEGRVTRSQRRRVDYKEDSGDSDDSEEEEEESEEDEE</sequence>
<feature type="compositionally biased region" description="Basic and acidic residues" evidence="1">
    <location>
        <begin position="821"/>
        <end position="838"/>
    </location>
</feature>